<gene>
    <name evidence="1" type="ORF">N783_12080</name>
</gene>
<dbReference type="Pfam" id="PF09148">
    <property type="entry name" value="DUF1934"/>
    <property type="match status" value="1"/>
</dbReference>
<dbReference type="RefSeq" id="WP_036842381.1">
    <property type="nucleotide sequence ID" value="NZ_AVPF01000031.1"/>
</dbReference>
<name>A0A0A5G5L3_9BACI</name>
<sequence length="145" mass="17155">MSEERTPVQVRLVTEIQDQEQKDQIVVEEPGDYIQKGNAYILRFTETHEEEQIDNLVTIQEDKVIVRRTGPVRMNQIFRNKQVTENVYHHPYGNFHMETTTHTIQHQDSNESANGSLQIDYDLVMNGEQKQRHRLSLQYNEEDQT</sequence>
<keyword evidence="2" id="KW-1185">Reference proteome</keyword>
<dbReference type="eggNOG" id="COG4506">
    <property type="taxonomic scope" value="Bacteria"/>
</dbReference>
<dbReference type="SUPFAM" id="SSF50814">
    <property type="entry name" value="Lipocalins"/>
    <property type="match status" value="1"/>
</dbReference>
<dbReference type="InterPro" id="IPR015231">
    <property type="entry name" value="DUF1934"/>
</dbReference>
<dbReference type="AlphaFoldDB" id="A0A0A5G5L3"/>
<evidence type="ECO:0000313" key="2">
    <source>
        <dbReference type="Proteomes" id="UP000030403"/>
    </source>
</evidence>
<accession>A0A0A5G5L3</accession>
<dbReference type="STRING" id="1385511.GCA_000425225_00423"/>
<reference evidence="1 2" key="1">
    <citation type="submission" date="2013-08" db="EMBL/GenBank/DDBJ databases">
        <authorList>
            <person name="Huang J."/>
            <person name="Wang G."/>
        </authorList>
    </citation>
    <scope>NUCLEOTIDE SEQUENCE [LARGE SCALE GENOMIC DNA]</scope>
    <source>
        <strain evidence="1 2">BH030004</strain>
    </source>
</reference>
<comment type="caution">
    <text evidence="1">The sequence shown here is derived from an EMBL/GenBank/DDBJ whole genome shotgun (WGS) entry which is preliminary data.</text>
</comment>
<dbReference type="EMBL" id="AVPF01000031">
    <property type="protein sequence ID" value="KGX86380.1"/>
    <property type="molecule type" value="Genomic_DNA"/>
</dbReference>
<organism evidence="1 2">
    <name type="scientific">Pontibacillus marinus BH030004 = DSM 16465</name>
    <dbReference type="NCBI Taxonomy" id="1385511"/>
    <lineage>
        <taxon>Bacteria</taxon>
        <taxon>Bacillati</taxon>
        <taxon>Bacillota</taxon>
        <taxon>Bacilli</taxon>
        <taxon>Bacillales</taxon>
        <taxon>Bacillaceae</taxon>
        <taxon>Pontibacillus</taxon>
    </lineage>
</organism>
<evidence type="ECO:0008006" key="3">
    <source>
        <dbReference type="Google" id="ProtNLM"/>
    </source>
</evidence>
<proteinExistence type="predicted"/>
<dbReference type="InterPro" id="IPR012674">
    <property type="entry name" value="Calycin"/>
</dbReference>
<protein>
    <recommendedName>
        <fullName evidence="3">Beta-barrel protein ywib</fullName>
    </recommendedName>
</protein>
<evidence type="ECO:0000313" key="1">
    <source>
        <dbReference type="EMBL" id="KGX86380.1"/>
    </source>
</evidence>
<dbReference type="Proteomes" id="UP000030403">
    <property type="component" value="Unassembled WGS sequence"/>
</dbReference>
<dbReference type="Gene3D" id="2.40.128.20">
    <property type="match status" value="1"/>
</dbReference>